<sequence>MRTITADVVAIVHSLEDTVAELVREFEELEDVGCGHCDRAASTADRSISRSAVRAISSRPPMHVLVDRPRTSSAM</sequence>
<dbReference type="Proteomes" id="UP000093053">
    <property type="component" value="Chromosome"/>
</dbReference>
<dbReference type="KEGG" id="led:BBK82_35730"/>
<reference evidence="1 2" key="1">
    <citation type="submission" date="2016-07" db="EMBL/GenBank/DDBJ databases">
        <title>Complete genome sequence of the Lentzea guizhouensis DHS C013.</title>
        <authorList>
            <person name="Cao C."/>
        </authorList>
    </citation>
    <scope>NUCLEOTIDE SEQUENCE [LARGE SCALE GENOMIC DNA]</scope>
    <source>
        <strain evidence="1 2">DHS C013</strain>
    </source>
</reference>
<organism evidence="1 2">
    <name type="scientific">Lentzea guizhouensis</name>
    <dbReference type="NCBI Taxonomy" id="1586287"/>
    <lineage>
        <taxon>Bacteria</taxon>
        <taxon>Bacillati</taxon>
        <taxon>Actinomycetota</taxon>
        <taxon>Actinomycetes</taxon>
        <taxon>Pseudonocardiales</taxon>
        <taxon>Pseudonocardiaceae</taxon>
        <taxon>Lentzea</taxon>
    </lineage>
</organism>
<name>A0A1B2HS65_9PSEU</name>
<evidence type="ECO:0000313" key="1">
    <source>
        <dbReference type="EMBL" id="ANZ40564.1"/>
    </source>
</evidence>
<keyword evidence="2" id="KW-1185">Reference proteome</keyword>
<dbReference type="AlphaFoldDB" id="A0A1B2HS65"/>
<proteinExistence type="predicted"/>
<dbReference type="RefSeq" id="WP_065918902.1">
    <property type="nucleotide sequence ID" value="NZ_CP016793.1"/>
</dbReference>
<dbReference type="EMBL" id="CP016793">
    <property type="protein sequence ID" value="ANZ40564.1"/>
    <property type="molecule type" value="Genomic_DNA"/>
</dbReference>
<gene>
    <name evidence="1" type="ORF">BBK82_35730</name>
</gene>
<protein>
    <submittedName>
        <fullName evidence="1">Uncharacterized protein</fullName>
    </submittedName>
</protein>
<evidence type="ECO:0000313" key="2">
    <source>
        <dbReference type="Proteomes" id="UP000093053"/>
    </source>
</evidence>
<accession>A0A1B2HS65</accession>